<keyword evidence="2" id="KW-1185">Reference proteome</keyword>
<sequence length="43" mass="5242">MAQSRIRYSIILIQKQINNWIYLEMPPKMILQKHIMDLQEILS</sequence>
<gene>
    <name evidence="1" type="ORF">PSON_ATCC_30995.1.T0020491</name>
</gene>
<dbReference type="Proteomes" id="UP000692954">
    <property type="component" value="Unassembled WGS sequence"/>
</dbReference>
<organism evidence="1 2">
    <name type="scientific">Paramecium sonneborni</name>
    <dbReference type="NCBI Taxonomy" id="65129"/>
    <lineage>
        <taxon>Eukaryota</taxon>
        <taxon>Sar</taxon>
        <taxon>Alveolata</taxon>
        <taxon>Ciliophora</taxon>
        <taxon>Intramacronucleata</taxon>
        <taxon>Oligohymenophorea</taxon>
        <taxon>Peniculida</taxon>
        <taxon>Parameciidae</taxon>
        <taxon>Paramecium</taxon>
    </lineage>
</organism>
<name>A0A8S1KAE1_9CILI</name>
<evidence type="ECO:0000313" key="2">
    <source>
        <dbReference type="Proteomes" id="UP000692954"/>
    </source>
</evidence>
<accession>A0A8S1KAE1</accession>
<comment type="caution">
    <text evidence="1">The sequence shown here is derived from an EMBL/GenBank/DDBJ whole genome shotgun (WGS) entry which is preliminary data.</text>
</comment>
<proteinExistence type="predicted"/>
<evidence type="ECO:0000313" key="1">
    <source>
        <dbReference type="EMBL" id="CAD8047588.1"/>
    </source>
</evidence>
<reference evidence="1" key="1">
    <citation type="submission" date="2021-01" db="EMBL/GenBank/DDBJ databases">
        <authorList>
            <consortium name="Genoscope - CEA"/>
            <person name="William W."/>
        </authorList>
    </citation>
    <scope>NUCLEOTIDE SEQUENCE</scope>
</reference>
<dbReference type="EMBL" id="CAJJDN010000002">
    <property type="protein sequence ID" value="CAD8047588.1"/>
    <property type="molecule type" value="Genomic_DNA"/>
</dbReference>
<protein>
    <submittedName>
        <fullName evidence="1">Uncharacterized protein</fullName>
    </submittedName>
</protein>
<dbReference type="AlphaFoldDB" id="A0A8S1KAE1"/>